<evidence type="ECO:0000313" key="2">
    <source>
        <dbReference type="Proteomes" id="UP000324222"/>
    </source>
</evidence>
<evidence type="ECO:0000313" key="1">
    <source>
        <dbReference type="EMBL" id="MPC88735.1"/>
    </source>
</evidence>
<name>A0A5B7J1U6_PORTR</name>
<dbReference type="Proteomes" id="UP000324222">
    <property type="component" value="Unassembled WGS sequence"/>
</dbReference>
<proteinExistence type="predicted"/>
<keyword evidence="2" id="KW-1185">Reference proteome</keyword>
<organism evidence="1 2">
    <name type="scientific">Portunus trituberculatus</name>
    <name type="common">Swimming crab</name>
    <name type="synonym">Neptunus trituberculatus</name>
    <dbReference type="NCBI Taxonomy" id="210409"/>
    <lineage>
        <taxon>Eukaryota</taxon>
        <taxon>Metazoa</taxon>
        <taxon>Ecdysozoa</taxon>
        <taxon>Arthropoda</taxon>
        <taxon>Crustacea</taxon>
        <taxon>Multicrustacea</taxon>
        <taxon>Malacostraca</taxon>
        <taxon>Eumalacostraca</taxon>
        <taxon>Eucarida</taxon>
        <taxon>Decapoda</taxon>
        <taxon>Pleocyemata</taxon>
        <taxon>Brachyura</taxon>
        <taxon>Eubrachyura</taxon>
        <taxon>Portunoidea</taxon>
        <taxon>Portunidae</taxon>
        <taxon>Portuninae</taxon>
        <taxon>Portunus</taxon>
    </lineage>
</organism>
<dbReference type="EMBL" id="VSRR010078759">
    <property type="protein sequence ID" value="MPC88735.1"/>
    <property type="molecule type" value="Genomic_DNA"/>
</dbReference>
<accession>A0A5B7J1U6</accession>
<protein>
    <submittedName>
        <fullName evidence="1">Uncharacterized protein</fullName>
    </submittedName>
</protein>
<sequence length="73" mass="7882">MKRDLPSPESILSVVVAIDVFPASLPPSSRLPASSQTPVTRRTRLCLSSRLPAVLGGHGWDTCMHTSIRNNSI</sequence>
<gene>
    <name evidence="1" type="ORF">E2C01_083654</name>
</gene>
<dbReference type="AlphaFoldDB" id="A0A5B7J1U6"/>
<comment type="caution">
    <text evidence="1">The sequence shown here is derived from an EMBL/GenBank/DDBJ whole genome shotgun (WGS) entry which is preliminary data.</text>
</comment>
<reference evidence="1 2" key="1">
    <citation type="submission" date="2019-05" db="EMBL/GenBank/DDBJ databases">
        <title>Another draft genome of Portunus trituberculatus and its Hox gene families provides insights of decapod evolution.</title>
        <authorList>
            <person name="Jeong J.-H."/>
            <person name="Song I."/>
            <person name="Kim S."/>
            <person name="Choi T."/>
            <person name="Kim D."/>
            <person name="Ryu S."/>
            <person name="Kim W."/>
        </authorList>
    </citation>
    <scope>NUCLEOTIDE SEQUENCE [LARGE SCALE GENOMIC DNA]</scope>
    <source>
        <tissue evidence="1">Muscle</tissue>
    </source>
</reference>